<sequence length="82" mass="9146">RQHSRKTIVVVALNRIGNANNNPSEIIYAQAPDRNRNSPSNQIKERSTEANPSVEVEIQRWKNGTSILFFTLENAKGTKAVG</sequence>
<dbReference type="Proteomes" id="UP000789366">
    <property type="component" value="Unassembled WGS sequence"/>
</dbReference>
<keyword evidence="2" id="KW-1185">Reference proteome</keyword>
<proteinExistence type="predicted"/>
<accession>A0ACA9R207</accession>
<reference evidence="1" key="1">
    <citation type="submission" date="2021-06" db="EMBL/GenBank/DDBJ databases">
        <authorList>
            <person name="Kallberg Y."/>
            <person name="Tangrot J."/>
            <person name="Rosling A."/>
        </authorList>
    </citation>
    <scope>NUCLEOTIDE SEQUENCE</scope>
    <source>
        <strain evidence="1">28 12/20/2015</strain>
    </source>
</reference>
<feature type="non-terminal residue" evidence="1">
    <location>
        <position position="1"/>
    </location>
</feature>
<organism evidence="1 2">
    <name type="scientific">Cetraspora pellucida</name>
    <dbReference type="NCBI Taxonomy" id="1433469"/>
    <lineage>
        <taxon>Eukaryota</taxon>
        <taxon>Fungi</taxon>
        <taxon>Fungi incertae sedis</taxon>
        <taxon>Mucoromycota</taxon>
        <taxon>Glomeromycotina</taxon>
        <taxon>Glomeromycetes</taxon>
        <taxon>Diversisporales</taxon>
        <taxon>Gigasporaceae</taxon>
        <taxon>Cetraspora</taxon>
    </lineage>
</organism>
<gene>
    <name evidence="1" type="ORF">SPELUC_LOCUS15905</name>
</gene>
<protein>
    <submittedName>
        <fullName evidence="1">13716_t:CDS:1</fullName>
    </submittedName>
</protein>
<evidence type="ECO:0000313" key="1">
    <source>
        <dbReference type="EMBL" id="CAG8773155.1"/>
    </source>
</evidence>
<feature type="non-terminal residue" evidence="1">
    <location>
        <position position="82"/>
    </location>
</feature>
<name>A0ACA9R207_9GLOM</name>
<dbReference type="EMBL" id="CAJVPW010055361">
    <property type="protein sequence ID" value="CAG8773155.1"/>
    <property type="molecule type" value="Genomic_DNA"/>
</dbReference>
<evidence type="ECO:0000313" key="2">
    <source>
        <dbReference type="Proteomes" id="UP000789366"/>
    </source>
</evidence>
<comment type="caution">
    <text evidence="1">The sequence shown here is derived from an EMBL/GenBank/DDBJ whole genome shotgun (WGS) entry which is preliminary data.</text>
</comment>